<keyword evidence="5" id="KW-1185">Reference proteome</keyword>
<dbReference type="PANTHER" id="PTHR22953">
    <property type="entry name" value="ACID PHOSPHATASE RELATED"/>
    <property type="match status" value="1"/>
</dbReference>
<dbReference type="SUPFAM" id="SSF56300">
    <property type="entry name" value="Metallo-dependent phosphatases"/>
    <property type="match status" value="1"/>
</dbReference>
<evidence type="ECO:0000259" key="2">
    <source>
        <dbReference type="Pfam" id="PF00149"/>
    </source>
</evidence>
<reference evidence="4 5" key="1">
    <citation type="journal article" date="2013" name="Int. J. Syst. Evol. Microbiol.">
        <title>Aquimarina gracilis sp. nov., isolated from the gut microflora of a mussel, Mytilus coruscus, and emended description of Aquimarina spongiae.</title>
        <authorList>
            <person name="Park S.C."/>
            <person name="Choe H.N."/>
            <person name="Baik K.S."/>
            <person name="Seong C.N."/>
        </authorList>
    </citation>
    <scope>NUCLEOTIDE SEQUENCE [LARGE SCALE GENOMIC DNA]</scope>
    <source>
        <strain evidence="4 5">PSC32</strain>
    </source>
</reference>
<dbReference type="InterPro" id="IPR015914">
    <property type="entry name" value="PAPs_N"/>
</dbReference>
<dbReference type="Proteomes" id="UP001327027">
    <property type="component" value="Unassembled WGS sequence"/>
</dbReference>
<dbReference type="RefSeq" id="WP_324177927.1">
    <property type="nucleotide sequence ID" value="NZ_BAABAW010000001.1"/>
</dbReference>
<dbReference type="Gene3D" id="2.60.40.380">
    <property type="entry name" value="Purple acid phosphatase-like, N-terminal"/>
    <property type="match status" value="1"/>
</dbReference>
<dbReference type="InterPro" id="IPR039331">
    <property type="entry name" value="PAPs-like"/>
</dbReference>
<dbReference type="EMBL" id="JAYKLX010000001">
    <property type="protein sequence ID" value="MEB3343873.1"/>
    <property type="molecule type" value="Genomic_DNA"/>
</dbReference>
<dbReference type="GO" id="GO:0016787">
    <property type="term" value="F:hydrolase activity"/>
    <property type="evidence" value="ECO:0007669"/>
    <property type="project" value="UniProtKB-KW"/>
</dbReference>
<dbReference type="PANTHER" id="PTHR22953:SF153">
    <property type="entry name" value="PURPLE ACID PHOSPHATASE"/>
    <property type="match status" value="1"/>
</dbReference>
<evidence type="ECO:0000313" key="5">
    <source>
        <dbReference type="Proteomes" id="UP001327027"/>
    </source>
</evidence>
<dbReference type="CDD" id="cd00063">
    <property type="entry name" value="FN3"/>
    <property type="match status" value="1"/>
</dbReference>
<evidence type="ECO:0000313" key="4">
    <source>
        <dbReference type="EMBL" id="MEB3343873.1"/>
    </source>
</evidence>
<evidence type="ECO:0000256" key="1">
    <source>
        <dbReference type="ARBA" id="ARBA00022729"/>
    </source>
</evidence>
<accession>A0ABU5ZNZ1</accession>
<dbReference type="SUPFAM" id="SSF49363">
    <property type="entry name" value="Purple acid phosphatase, N-terminal domain"/>
    <property type="match status" value="1"/>
</dbReference>
<dbReference type="InterPro" id="IPR004843">
    <property type="entry name" value="Calcineurin-like_PHP"/>
</dbReference>
<dbReference type="InterPro" id="IPR029052">
    <property type="entry name" value="Metallo-depent_PP-like"/>
</dbReference>
<feature type="domain" description="Calcineurin-like phosphoesterase" evidence="2">
    <location>
        <begin position="153"/>
        <end position="340"/>
    </location>
</feature>
<dbReference type="EC" id="3.1.-.-" evidence="4"/>
<dbReference type="Pfam" id="PF16656">
    <property type="entry name" value="Pur_ac_phosph_N"/>
    <property type="match status" value="1"/>
</dbReference>
<evidence type="ECO:0000259" key="3">
    <source>
        <dbReference type="Pfam" id="PF16656"/>
    </source>
</evidence>
<gene>
    <name evidence="4" type="ORF">U6A24_00290</name>
</gene>
<dbReference type="Gene3D" id="3.60.21.10">
    <property type="match status" value="1"/>
</dbReference>
<keyword evidence="4" id="KW-0378">Hydrolase</keyword>
<sequence length="433" mass="50319">MNIKFINICLSLFVLFIVTLCPAQVLEKNLAPSTLNIDYKASPRPDRILLTLTKDPSREIMITWRTNNTITKGISEIAKVEKEFDFYKNAIKKNSTTTTVTSLEKEQVVYHKVKFSNLIPNTLYAYRVGDGTYWSEWIQFKTSEEEFEEPFQILYLGDAQNDIFTLWSKVIRGAFKKAPNARFSIHAGDLINHSQNNYEWGEWFEANSFIPKMMPVLATLGNHEYVKDSTNHKVGISNLWDPQFNFPNNGPKGFEDRTYYVDYLNTRIICLDSNEGIKKQSAWLEKVLQNHKQQWVIAFFHHPVISAARGRANEDVLRHWKPLFDMYKVDLVLQGHDHVYGRGNKVNSGLGKWNENSGTTYVVSVSGRKMYSISDHPWMDKKGKNIQLYQVITVDNNILNFKAYTLDDELFDHFELMKKKNHVNILKELPLKE</sequence>
<proteinExistence type="predicted"/>
<comment type="caution">
    <text evidence="4">The sequence shown here is derived from an EMBL/GenBank/DDBJ whole genome shotgun (WGS) entry which is preliminary data.</text>
</comment>
<organism evidence="4 5">
    <name type="scientific">Aquimarina gracilis</name>
    <dbReference type="NCBI Taxonomy" id="874422"/>
    <lineage>
        <taxon>Bacteria</taxon>
        <taxon>Pseudomonadati</taxon>
        <taxon>Bacteroidota</taxon>
        <taxon>Flavobacteriia</taxon>
        <taxon>Flavobacteriales</taxon>
        <taxon>Flavobacteriaceae</taxon>
        <taxon>Aquimarina</taxon>
    </lineage>
</organism>
<dbReference type="Pfam" id="PF00149">
    <property type="entry name" value="Metallophos"/>
    <property type="match status" value="1"/>
</dbReference>
<protein>
    <submittedName>
        <fullName evidence="4">Metallophosphoesterase family protein</fullName>
        <ecNumber evidence="4">3.1.-.-</ecNumber>
    </submittedName>
</protein>
<feature type="domain" description="Purple acid phosphatase N-terminal" evidence="3">
    <location>
        <begin position="45"/>
        <end position="142"/>
    </location>
</feature>
<keyword evidence="1" id="KW-0732">Signal</keyword>
<dbReference type="InterPro" id="IPR003961">
    <property type="entry name" value="FN3_dom"/>
</dbReference>
<name>A0ABU5ZNZ1_9FLAO</name>
<dbReference type="InterPro" id="IPR008963">
    <property type="entry name" value="Purple_acid_Pase-like_N"/>
</dbReference>